<dbReference type="GO" id="GO:0047936">
    <property type="term" value="F:glucose 1-dehydrogenase [NAD(P)+] activity"/>
    <property type="evidence" value="ECO:0007669"/>
    <property type="project" value="UniProtKB-EC"/>
</dbReference>
<dbReference type="Pfam" id="PF13561">
    <property type="entry name" value="adh_short_C2"/>
    <property type="match status" value="1"/>
</dbReference>
<proteinExistence type="inferred from homology"/>
<dbReference type="PRINTS" id="PR00080">
    <property type="entry name" value="SDRFAMILY"/>
</dbReference>
<evidence type="ECO:0000256" key="2">
    <source>
        <dbReference type="ARBA" id="ARBA00023002"/>
    </source>
</evidence>
<keyword evidence="2 4" id="KW-0560">Oxidoreductase</keyword>
<dbReference type="InterPro" id="IPR002347">
    <property type="entry name" value="SDR_fam"/>
</dbReference>
<sequence>METDVVVDPEVRPPEVLFDLSGRVAVVTGASSGLGRRFARVLHAAGAHVVLAARRQDRLVKLAAELNDLPGRARVVVQACDVTDEVATQALVDRTVAEFGSVDVLVNNAGLGEAVRAIDETNDHVRATLEVNLVGLFTLSRQAAAVMLEAGSGSIVNIASMLGLVASAPVQQAAYCAAKGGVVNLTRQLGAEWGRKGVRVNAIAPGWFHSEMTAETMFDDPAAMEFIVRETPMARPGEADELDGALLFLASGASSFVTGVTLAVDGGWTAR</sequence>
<dbReference type="EMBL" id="JADJZA010000001">
    <property type="protein sequence ID" value="MBK9295871.1"/>
    <property type="molecule type" value="Genomic_DNA"/>
</dbReference>
<dbReference type="EC" id="1.1.1.47" evidence="4"/>
<accession>A0A936TBX7</accession>
<comment type="caution">
    <text evidence="4">The sequence shown here is derived from an EMBL/GenBank/DDBJ whole genome shotgun (WGS) entry which is preliminary data.</text>
</comment>
<gene>
    <name evidence="4" type="ORF">IPN02_03150</name>
</gene>
<protein>
    <submittedName>
        <fullName evidence="4">Glucose 1-dehydrogenase</fullName>
        <ecNumber evidence="4">1.1.1.47</ecNumber>
    </submittedName>
</protein>
<dbReference type="InterPro" id="IPR020904">
    <property type="entry name" value="Sc_DH/Rdtase_CS"/>
</dbReference>
<dbReference type="Gene3D" id="3.40.50.720">
    <property type="entry name" value="NAD(P)-binding Rossmann-like Domain"/>
    <property type="match status" value="1"/>
</dbReference>
<dbReference type="PRINTS" id="PR00081">
    <property type="entry name" value="GDHRDH"/>
</dbReference>
<dbReference type="SMART" id="SM00822">
    <property type="entry name" value="PKS_KR"/>
    <property type="match status" value="1"/>
</dbReference>
<evidence type="ECO:0000313" key="4">
    <source>
        <dbReference type="EMBL" id="MBK9295871.1"/>
    </source>
</evidence>
<name>A0A936TBX7_9ACTN</name>
<dbReference type="Proteomes" id="UP000727993">
    <property type="component" value="Unassembled WGS sequence"/>
</dbReference>
<comment type="similarity">
    <text evidence="1">Belongs to the short-chain dehydrogenases/reductases (SDR) family.</text>
</comment>
<dbReference type="PANTHER" id="PTHR42760">
    <property type="entry name" value="SHORT-CHAIN DEHYDROGENASES/REDUCTASES FAMILY MEMBER"/>
    <property type="match status" value="1"/>
</dbReference>
<dbReference type="InterPro" id="IPR057326">
    <property type="entry name" value="KR_dom"/>
</dbReference>
<feature type="domain" description="Ketoreductase" evidence="3">
    <location>
        <begin position="23"/>
        <end position="210"/>
    </location>
</feature>
<dbReference type="NCBIfam" id="NF005559">
    <property type="entry name" value="PRK07231.1"/>
    <property type="match status" value="1"/>
</dbReference>
<dbReference type="PROSITE" id="PS00061">
    <property type="entry name" value="ADH_SHORT"/>
    <property type="match status" value="1"/>
</dbReference>
<evidence type="ECO:0000259" key="3">
    <source>
        <dbReference type="SMART" id="SM00822"/>
    </source>
</evidence>
<dbReference type="FunFam" id="3.40.50.720:FF:000084">
    <property type="entry name" value="Short-chain dehydrogenase reductase"/>
    <property type="match status" value="1"/>
</dbReference>
<organism evidence="4 5">
    <name type="scientific">Candidatus Neomicrothrix subdominans</name>
    <dbReference type="NCBI Taxonomy" id="2954438"/>
    <lineage>
        <taxon>Bacteria</taxon>
        <taxon>Bacillati</taxon>
        <taxon>Actinomycetota</taxon>
        <taxon>Acidimicrobiia</taxon>
        <taxon>Acidimicrobiales</taxon>
        <taxon>Microthrixaceae</taxon>
        <taxon>Candidatus Neomicrothrix</taxon>
    </lineage>
</organism>
<dbReference type="SUPFAM" id="SSF51735">
    <property type="entry name" value="NAD(P)-binding Rossmann-fold domains"/>
    <property type="match status" value="1"/>
</dbReference>
<evidence type="ECO:0000313" key="5">
    <source>
        <dbReference type="Proteomes" id="UP000727993"/>
    </source>
</evidence>
<evidence type="ECO:0000256" key="1">
    <source>
        <dbReference type="ARBA" id="ARBA00006484"/>
    </source>
</evidence>
<dbReference type="AlphaFoldDB" id="A0A936TBX7"/>
<reference evidence="4 5" key="1">
    <citation type="submission" date="2020-10" db="EMBL/GenBank/DDBJ databases">
        <title>Connecting structure to function with the recovery of over 1000 high-quality activated sludge metagenome-assembled genomes encoding full-length rRNA genes using long-read sequencing.</title>
        <authorList>
            <person name="Singleton C.M."/>
            <person name="Petriglieri F."/>
            <person name="Kristensen J.M."/>
            <person name="Kirkegaard R.H."/>
            <person name="Michaelsen T.Y."/>
            <person name="Andersen M.H."/>
            <person name="Karst S.M."/>
            <person name="Dueholm M.S."/>
            <person name="Nielsen P.H."/>
            <person name="Albertsen M."/>
        </authorList>
    </citation>
    <scope>NUCLEOTIDE SEQUENCE [LARGE SCALE GENOMIC DNA]</scope>
    <source>
        <strain evidence="4">Lyne_18-Q3-R50-59_MAXAC.006</strain>
    </source>
</reference>
<dbReference type="InterPro" id="IPR036291">
    <property type="entry name" value="NAD(P)-bd_dom_sf"/>
</dbReference>